<protein>
    <submittedName>
        <fullName evidence="1">Restriction endonuclease</fullName>
    </submittedName>
</protein>
<organism evidence="1 2">
    <name type="scientific">Candidatus Nitrosomaritimum aestuariumsis</name>
    <dbReference type="NCBI Taxonomy" id="3342354"/>
    <lineage>
        <taxon>Archaea</taxon>
        <taxon>Nitrososphaerota</taxon>
        <taxon>Nitrososphaeria</taxon>
        <taxon>Nitrosopumilales</taxon>
        <taxon>Nitrosopumilaceae</taxon>
        <taxon>Candidatus Nitrosomaritimum</taxon>
    </lineage>
</organism>
<gene>
    <name evidence="1" type="ORF">H2B03_07450</name>
</gene>
<keyword evidence="1" id="KW-0255">Endonuclease</keyword>
<name>A0AC60W042_9ARCH</name>
<keyword evidence="1" id="KW-0378">Hydrolase</keyword>
<evidence type="ECO:0000313" key="2">
    <source>
        <dbReference type="Proteomes" id="UP000559653"/>
    </source>
</evidence>
<accession>A0AC60W042</accession>
<keyword evidence="1" id="KW-0540">Nuclease</keyword>
<dbReference type="Proteomes" id="UP000559653">
    <property type="component" value="Unassembled WGS sequence"/>
</dbReference>
<proteinExistence type="predicted"/>
<reference evidence="1 2" key="1">
    <citation type="journal article" date="2020" name="Appl. Environ. Microbiol.">
        <title>Genomic Characteristics of a Novel Species of Ammonia-Oxidizing Archaea from the Jiulong River Estuary.</title>
        <authorList>
            <person name="Zou D."/>
            <person name="Wan R."/>
            <person name="Han L."/>
            <person name="Xu M.N."/>
            <person name="Liu Y."/>
            <person name="Liu H."/>
            <person name="Kao S.J."/>
            <person name="Li M."/>
        </authorList>
    </citation>
    <scope>NUCLEOTIDE SEQUENCE [LARGE SCALE GENOMIC DNA]</scope>
    <source>
        <strain evidence="1">W1bin1</strain>
    </source>
</reference>
<sequence length="275" mass="31288">MSGKKTYIIKANGHRVLFNENKILSTCRRAGADKKTAQQILKKVRGQIYQGIHTKNIYKLVLRAISEEKGGRALHQRYQLKESIMRLGPNGFAFENYVGKLLEHYGLHVQGTRSKIKGKCTVHEIDLIAISKKSKFMIECKHNSTPGGFVGLKVALYTHARFLDTSPKFNGEAIVCNAKVSENAKKYAKCIGQQIFSWRYPPDKSLQKIIEDYKLYPITILNLNFKELEKFSLHNIMVAKDLLKHKPGVLSKMTGISERRITNLSKLALQIIDKE</sequence>
<comment type="caution">
    <text evidence="1">The sequence shown here is derived from an EMBL/GenBank/DDBJ whole genome shotgun (WGS) entry which is preliminary data.</text>
</comment>
<evidence type="ECO:0000313" key="1">
    <source>
        <dbReference type="EMBL" id="MBA4452981.1"/>
    </source>
</evidence>
<dbReference type="EMBL" id="JACEMZ010000060">
    <property type="protein sequence ID" value="MBA4452981.1"/>
    <property type="molecule type" value="Genomic_DNA"/>
</dbReference>